<keyword evidence="2" id="KW-1185">Reference proteome</keyword>
<comment type="caution">
    <text evidence="1">The sequence shown here is derived from an EMBL/GenBank/DDBJ whole genome shotgun (WGS) entry which is preliminary data.</text>
</comment>
<name>A0AC61RAD8_9BACT</name>
<evidence type="ECO:0000313" key="2">
    <source>
        <dbReference type="Proteomes" id="UP000306319"/>
    </source>
</evidence>
<gene>
    <name evidence="1" type="ORF">E5331_19725</name>
</gene>
<organism evidence="1 2">
    <name type="scientific">Lepagella muris</name>
    <dbReference type="NCBI Taxonomy" id="3032870"/>
    <lineage>
        <taxon>Bacteria</taxon>
        <taxon>Pseudomonadati</taxon>
        <taxon>Bacteroidota</taxon>
        <taxon>Bacteroidia</taxon>
        <taxon>Bacteroidales</taxon>
        <taxon>Muribaculaceae</taxon>
        <taxon>Lepagella</taxon>
    </lineage>
</organism>
<evidence type="ECO:0000313" key="1">
    <source>
        <dbReference type="EMBL" id="TGY75638.1"/>
    </source>
</evidence>
<sequence>MQDISHHNISSLSFYHCVIRLIIGILFSCSCFEGFCYDYVVNNDSALIKVVYRRTMATDTINPLGNTVKEDLTLKANSNLSIFYSEKLCEWWKIIVAEKGSIIKYFLDRKWHNSIAGLENNIVYRDYTQNLTIDHQRYDLTNWELVESIERPEWVICDSVCTILNYECVMAKTNFRGRIWTAFFTPEIPIKEGPWKLCGLPGIILKASDSQNHYSYEATELFTRNVGIVEFQMKRNRINIKDRRKGLQYRRKCLSEDISKKIQAAYCLDIKKVRHTPKNYDFEETDYPHE</sequence>
<reference evidence="1" key="1">
    <citation type="submission" date="2019-04" db="EMBL/GenBank/DDBJ databases">
        <title>Microbes associate with the intestines of laboratory mice.</title>
        <authorList>
            <person name="Navarre W."/>
            <person name="Wong E."/>
            <person name="Huang K."/>
            <person name="Tropini C."/>
            <person name="Ng K."/>
            <person name="Yu B."/>
        </authorList>
    </citation>
    <scope>NUCLEOTIDE SEQUENCE</scope>
    <source>
        <strain evidence="1">NM04_E33</strain>
    </source>
</reference>
<accession>A0AC61RAD8</accession>
<protein>
    <submittedName>
        <fullName evidence="1">GLPGLI family protein</fullName>
    </submittedName>
</protein>
<dbReference type="EMBL" id="SRYB01000056">
    <property type="protein sequence ID" value="TGY75638.1"/>
    <property type="molecule type" value="Genomic_DNA"/>
</dbReference>
<proteinExistence type="predicted"/>
<dbReference type="Proteomes" id="UP000306319">
    <property type="component" value="Unassembled WGS sequence"/>
</dbReference>